<gene>
    <name evidence="2" type="ORF">ZIOFF_007194</name>
</gene>
<proteinExistence type="predicted"/>
<sequence length="235" mass="25829">MTRVLAISVVKANHRKLVFRRGDDLMVQTERELEATALPFPCGMFLVVLAQSEVKQCAKDDLLMIIKGLFRRYERWNPVHPTIGTFWGMGIGVGCGVGWGPGFGPEVIGYVGAGCGVGFSVGITLAGIGVGLPRNDLFQILYNATTTKAAPFDMAKSSTFIVMKGVAEDSLNFVAPHISFLRKETSWRLSKLKSNIHVQGTELNKLNTVVSKKIQSTLECLEAFKQNVWQPPKDQ</sequence>
<keyword evidence="3" id="KW-1185">Reference proteome</keyword>
<comment type="caution">
    <text evidence="2">The sequence shown here is derived from an EMBL/GenBank/DDBJ whole genome shotgun (WGS) entry which is preliminary data.</text>
</comment>
<evidence type="ECO:0000256" key="1">
    <source>
        <dbReference type="SAM" id="Phobius"/>
    </source>
</evidence>
<keyword evidence="1" id="KW-0812">Transmembrane</keyword>
<evidence type="ECO:0000313" key="3">
    <source>
        <dbReference type="Proteomes" id="UP000734854"/>
    </source>
</evidence>
<evidence type="ECO:0000313" key="2">
    <source>
        <dbReference type="EMBL" id="KAG6533327.1"/>
    </source>
</evidence>
<dbReference type="EMBL" id="JACMSC010000002">
    <property type="protein sequence ID" value="KAG6533327.1"/>
    <property type="molecule type" value="Genomic_DNA"/>
</dbReference>
<organism evidence="2 3">
    <name type="scientific">Zingiber officinale</name>
    <name type="common">Ginger</name>
    <name type="synonym">Amomum zingiber</name>
    <dbReference type="NCBI Taxonomy" id="94328"/>
    <lineage>
        <taxon>Eukaryota</taxon>
        <taxon>Viridiplantae</taxon>
        <taxon>Streptophyta</taxon>
        <taxon>Embryophyta</taxon>
        <taxon>Tracheophyta</taxon>
        <taxon>Spermatophyta</taxon>
        <taxon>Magnoliopsida</taxon>
        <taxon>Liliopsida</taxon>
        <taxon>Zingiberales</taxon>
        <taxon>Zingiberaceae</taxon>
        <taxon>Zingiber</taxon>
    </lineage>
</organism>
<dbReference type="InterPro" id="IPR037735">
    <property type="entry name" value="AS8-like"/>
</dbReference>
<feature type="transmembrane region" description="Helical" evidence="1">
    <location>
        <begin position="79"/>
        <end position="101"/>
    </location>
</feature>
<keyword evidence="1" id="KW-0472">Membrane</keyword>
<dbReference type="PANTHER" id="PTHR36778">
    <property type="entry name" value="CADMIUM-INDUCED PROTEIN AS8"/>
    <property type="match status" value="1"/>
</dbReference>
<evidence type="ECO:0008006" key="4">
    <source>
        <dbReference type="Google" id="ProtNLM"/>
    </source>
</evidence>
<feature type="transmembrane region" description="Helical" evidence="1">
    <location>
        <begin position="107"/>
        <end position="132"/>
    </location>
</feature>
<name>A0A8J5HWS5_ZINOF</name>
<dbReference type="Proteomes" id="UP000734854">
    <property type="component" value="Unassembled WGS sequence"/>
</dbReference>
<reference evidence="2 3" key="1">
    <citation type="submission" date="2020-08" db="EMBL/GenBank/DDBJ databases">
        <title>Plant Genome Project.</title>
        <authorList>
            <person name="Zhang R.-G."/>
        </authorList>
    </citation>
    <scope>NUCLEOTIDE SEQUENCE [LARGE SCALE GENOMIC DNA]</scope>
    <source>
        <tissue evidence="2">Rhizome</tissue>
    </source>
</reference>
<keyword evidence="1" id="KW-1133">Transmembrane helix</keyword>
<dbReference type="PANTHER" id="PTHR36778:SF1">
    <property type="entry name" value="CADMIUM-INDUCED PROTEIN AS8"/>
    <property type="match status" value="1"/>
</dbReference>
<protein>
    <recommendedName>
        <fullName evidence="4">Cadmium-induced protein AS8</fullName>
    </recommendedName>
</protein>
<accession>A0A8J5HWS5</accession>
<dbReference type="AlphaFoldDB" id="A0A8J5HWS5"/>